<feature type="domain" description="Methyl-accepting transducer" evidence="6">
    <location>
        <begin position="441"/>
        <end position="677"/>
    </location>
</feature>
<dbReference type="SUPFAM" id="SSF58104">
    <property type="entry name" value="Methyl-accepting chemotaxis protein (MCP) signaling domain"/>
    <property type="match status" value="1"/>
</dbReference>
<dbReference type="PANTHER" id="PTHR32089:SF112">
    <property type="entry name" value="LYSOZYME-LIKE PROTEIN-RELATED"/>
    <property type="match status" value="1"/>
</dbReference>
<comment type="similarity">
    <text evidence="2">Belongs to the methyl-accepting chemotaxis (MCP) protein family.</text>
</comment>
<evidence type="ECO:0000256" key="2">
    <source>
        <dbReference type="ARBA" id="ARBA00029447"/>
    </source>
</evidence>
<feature type="domain" description="HAMP" evidence="7">
    <location>
        <begin position="348"/>
        <end position="401"/>
    </location>
</feature>
<dbReference type="GO" id="GO:0016020">
    <property type="term" value="C:membrane"/>
    <property type="evidence" value="ECO:0007669"/>
    <property type="project" value="InterPro"/>
</dbReference>
<dbReference type="Pfam" id="PF00672">
    <property type="entry name" value="HAMP"/>
    <property type="match status" value="1"/>
</dbReference>
<accession>A0A1Y6BNH5</accession>
<evidence type="ECO:0000256" key="3">
    <source>
        <dbReference type="PROSITE-ProRule" id="PRU00284"/>
    </source>
</evidence>
<keyword evidence="4" id="KW-0175">Coiled coil</keyword>
<evidence type="ECO:0000256" key="4">
    <source>
        <dbReference type="SAM" id="Coils"/>
    </source>
</evidence>
<dbReference type="Gene3D" id="6.10.340.10">
    <property type="match status" value="1"/>
</dbReference>
<keyword evidence="5" id="KW-0812">Transmembrane</keyword>
<dbReference type="InterPro" id="IPR004089">
    <property type="entry name" value="MCPsignal_dom"/>
</dbReference>
<dbReference type="PANTHER" id="PTHR32089">
    <property type="entry name" value="METHYL-ACCEPTING CHEMOTAXIS PROTEIN MCPB"/>
    <property type="match status" value="1"/>
</dbReference>
<dbReference type="PROSITE" id="PS50885">
    <property type="entry name" value="HAMP"/>
    <property type="match status" value="1"/>
</dbReference>
<feature type="transmembrane region" description="Helical" evidence="5">
    <location>
        <begin position="325"/>
        <end position="346"/>
    </location>
</feature>
<dbReference type="Gene3D" id="1.10.287.950">
    <property type="entry name" value="Methyl-accepting chemotaxis protein"/>
    <property type="match status" value="1"/>
</dbReference>
<name>A0A1Y6BNH5_9PROT</name>
<dbReference type="Proteomes" id="UP000192917">
    <property type="component" value="Unassembled WGS sequence"/>
</dbReference>
<dbReference type="STRING" id="560819.SAMN05428998_105119"/>
<evidence type="ECO:0000313" key="8">
    <source>
        <dbReference type="EMBL" id="SMF12910.1"/>
    </source>
</evidence>
<dbReference type="AlphaFoldDB" id="A0A1Y6BNH5"/>
<evidence type="ECO:0000313" key="9">
    <source>
        <dbReference type="Proteomes" id="UP000192917"/>
    </source>
</evidence>
<evidence type="ECO:0000256" key="5">
    <source>
        <dbReference type="SAM" id="Phobius"/>
    </source>
</evidence>
<dbReference type="PROSITE" id="PS50111">
    <property type="entry name" value="CHEMOTAXIS_TRANSDUC_2"/>
    <property type="match status" value="1"/>
</dbReference>
<dbReference type="CDD" id="cd06225">
    <property type="entry name" value="HAMP"/>
    <property type="match status" value="1"/>
</dbReference>
<dbReference type="Pfam" id="PF00015">
    <property type="entry name" value="MCPsignal"/>
    <property type="match status" value="1"/>
</dbReference>
<keyword evidence="5" id="KW-0472">Membrane</keyword>
<dbReference type="InterPro" id="IPR003660">
    <property type="entry name" value="HAMP_dom"/>
</dbReference>
<dbReference type="RefSeq" id="WP_085122132.1">
    <property type="nucleotide sequence ID" value="NZ_FWZX01000005.1"/>
</dbReference>
<organism evidence="8 9">
    <name type="scientific">Tistlia consotensis USBA 355</name>
    <dbReference type="NCBI Taxonomy" id="560819"/>
    <lineage>
        <taxon>Bacteria</taxon>
        <taxon>Pseudomonadati</taxon>
        <taxon>Pseudomonadota</taxon>
        <taxon>Alphaproteobacteria</taxon>
        <taxon>Rhodospirillales</taxon>
        <taxon>Rhodovibrionaceae</taxon>
        <taxon>Tistlia</taxon>
    </lineage>
</organism>
<dbReference type="SMART" id="SM00304">
    <property type="entry name" value="HAMP"/>
    <property type="match status" value="1"/>
</dbReference>
<reference evidence="8 9" key="1">
    <citation type="submission" date="2017-04" db="EMBL/GenBank/DDBJ databases">
        <authorList>
            <person name="Afonso C.L."/>
            <person name="Miller P.J."/>
            <person name="Scott M.A."/>
            <person name="Spackman E."/>
            <person name="Goraichik I."/>
            <person name="Dimitrov K.M."/>
            <person name="Suarez D.L."/>
            <person name="Swayne D.E."/>
        </authorList>
    </citation>
    <scope>NUCLEOTIDE SEQUENCE [LARGE SCALE GENOMIC DNA]</scope>
    <source>
        <strain evidence="8 9">USBA 355</strain>
    </source>
</reference>
<dbReference type="GO" id="GO:0007165">
    <property type="term" value="P:signal transduction"/>
    <property type="evidence" value="ECO:0007669"/>
    <property type="project" value="UniProtKB-KW"/>
</dbReference>
<dbReference type="EMBL" id="FWZX01000005">
    <property type="protein sequence ID" value="SMF12910.1"/>
    <property type="molecule type" value="Genomic_DNA"/>
</dbReference>
<keyword evidence="1 3" id="KW-0807">Transducer</keyword>
<protein>
    <submittedName>
        <fullName evidence="8">Methyl-accepting chemotaxis protein</fullName>
    </submittedName>
</protein>
<evidence type="ECO:0000256" key="1">
    <source>
        <dbReference type="ARBA" id="ARBA00023224"/>
    </source>
</evidence>
<evidence type="ECO:0000259" key="6">
    <source>
        <dbReference type="PROSITE" id="PS50111"/>
    </source>
</evidence>
<keyword evidence="9" id="KW-1185">Reference proteome</keyword>
<gene>
    <name evidence="8" type="ORF">SAMN05428998_105119</name>
</gene>
<sequence>MPKLLRDMRISVLLTSLFAIMLVILVVRLGATMLDAADKRQAAEIAASTASAAETVFTALQNTRLERGPTTSALKAEGPAAASFIASVENRRSISRPALEAVIAACRRIACSSAVDPEQLDKDRQNLERLRPIVDTSLKSTLPERPANIAQEWQDAATAVVKQLEAISAALDDRMRMADPIIAEQIAIKNAAYLVRDAFGLERVAFSDAIARGSITPEAALKMTSLRGRADASQRILDSLMARPGVNAEIRRAYDAGFAAYGKLIGERAKIEASLKDGKPLDVTGNDWTLRSTKVLDALVGIATTALRETRVHAMARVEDSNRRLLLAGGLLGLALVLGVGGLLLVRIRVVRPIGRITRAMLQVAEGDLEVEVPYRERRDEIGELAGTLVVFKQNAAERARVEALNSEAQQQREQRQQAVDRIIGEFDAGVSDVLATVASAATQLEQTARSMASIAETTAGQSQESVSAAERTASNVQTIASAAEEMSSSTSEIAQQVEESARIAQVASQEAEETNGIVENLAGSAQRIGEVVELINSIAEQTNLLALNATIEAARAGDAGKGFAVVAGEVKTLATQTAKATEEISSQIGAMQSATGAAVEAIKSIRKVIEQVNAIATSVSAAVEEQNAATGEISRNVQIAAGATQEVTAGILKVTEAASQTGAAGEQVLGAAGSLSQQSESLRRDIEAFLARIRAA</sequence>
<feature type="coiled-coil region" evidence="4">
    <location>
        <begin position="395"/>
        <end position="422"/>
    </location>
</feature>
<proteinExistence type="inferred from homology"/>
<keyword evidence="5" id="KW-1133">Transmembrane helix</keyword>
<evidence type="ECO:0000259" key="7">
    <source>
        <dbReference type="PROSITE" id="PS50885"/>
    </source>
</evidence>
<dbReference type="SMART" id="SM00283">
    <property type="entry name" value="MA"/>
    <property type="match status" value="1"/>
</dbReference>